<evidence type="ECO:0000256" key="5">
    <source>
        <dbReference type="ARBA" id="ARBA00022741"/>
    </source>
</evidence>
<dbReference type="PANTHER" id="PTHR43065:SF10">
    <property type="entry name" value="PEROXIDE STRESS-ACTIVATED HISTIDINE KINASE MAK3"/>
    <property type="match status" value="1"/>
</dbReference>
<proteinExistence type="predicted"/>
<dbReference type="InterPro" id="IPR036890">
    <property type="entry name" value="HATPase_C_sf"/>
</dbReference>
<keyword evidence="9" id="KW-0472">Membrane</keyword>
<dbReference type="InterPro" id="IPR036097">
    <property type="entry name" value="HisK_dim/P_sf"/>
</dbReference>
<dbReference type="Pfam" id="PF02518">
    <property type="entry name" value="HATPase_c"/>
    <property type="match status" value="1"/>
</dbReference>
<feature type="transmembrane region" description="Helical" evidence="9">
    <location>
        <begin position="12"/>
        <end position="33"/>
    </location>
</feature>
<evidence type="ECO:0000256" key="4">
    <source>
        <dbReference type="ARBA" id="ARBA00022679"/>
    </source>
</evidence>
<dbReference type="SMART" id="SM00387">
    <property type="entry name" value="HATPase_c"/>
    <property type="match status" value="1"/>
</dbReference>
<dbReference type="InterPro" id="IPR004358">
    <property type="entry name" value="Sig_transdc_His_kin-like_C"/>
</dbReference>
<dbReference type="InterPro" id="IPR003594">
    <property type="entry name" value="HATPase_dom"/>
</dbReference>
<feature type="transmembrane region" description="Helical" evidence="9">
    <location>
        <begin position="195"/>
        <end position="214"/>
    </location>
</feature>
<dbReference type="Gene3D" id="3.30.565.10">
    <property type="entry name" value="Histidine kinase-like ATPase, C-terminal domain"/>
    <property type="match status" value="1"/>
</dbReference>
<protein>
    <recommendedName>
        <fullName evidence="2">histidine kinase</fullName>
        <ecNumber evidence="2">2.7.13.3</ecNumber>
    </recommendedName>
</protein>
<dbReference type="Gene3D" id="1.10.287.130">
    <property type="match status" value="1"/>
</dbReference>
<evidence type="ECO:0000256" key="6">
    <source>
        <dbReference type="ARBA" id="ARBA00022777"/>
    </source>
</evidence>
<gene>
    <name evidence="11" type="ORF">CWO92_08995</name>
</gene>
<feature type="transmembrane region" description="Helical" evidence="9">
    <location>
        <begin position="170"/>
        <end position="189"/>
    </location>
</feature>
<dbReference type="SUPFAM" id="SSF55874">
    <property type="entry name" value="ATPase domain of HSP90 chaperone/DNA topoisomerase II/histidine kinase"/>
    <property type="match status" value="1"/>
</dbReference>
<name>A0A2N3LL18_9BACI</name>
<dbReference type="InterPro" id="IPR003661">
    <property type="entry name" value="HisK_dim/P_dom"/>
</dbReference>
<organism evidence="11 12">
    <name type="scientific">Heyndrickxia camelliae</name>
    <dbReference type="NCBI Taxonomy" id="1707093"/>
    <lineage>
        <taxon>Bacteria</taxon>
        <taxon>Bacillati</taxon>
        <taxon>Bacillota</taxon>
        <taxon>Bacilli</taxon>
        <taxon>Bacillales</taxon>
        <taxon>Bacillaceae</taxon>
        <taxon>Heyndrickxia</taxon>
    </lineage>
</organism>
<comment type="caution">
    <text evidence="11">The sequence shown here is derived from an EMBL/GenBank/DDBJ whole genome shotgun (WGS) entry which is preliminary data.</text>
</comment>
<evidence type="ECO:0000256" key="7">
    <source>
        <dbReference type="ARBA" id="ARBA00022840"/>
    </source>
</evidence>
<dbReference type="PANTHER" id="PTHR43065">
    <property type="entry name" value="SENSOR HISTIDINE KINASE"/>
    <property type="match status" value="1"/>
</dbReference>
<evidence type="ECO:0000259" key="10">
    <source>
        <dbReference type="PROSITE" id="PS50109"/>
    </source>
</evidence>
<dbReference type="EMBL" id="PIQO01000005">
    <property type="protein sequence ID" value="PKR85320.1"/>
    <property type="molecule type" value="Genomic_DNA"/>
</dbReference>
<evidence type="ECO:0000256" key="3">
    <source>
        <dbReference type="ARBA" id="ARBA00022553"/>
    </source>
</evidence>
<dbReference type="OrthoDB" id="2710763at2"/>
<dbReference type="CDD" id="cd00082">
    <property type="entry name" value="HisKA"/>
    <property type="match status" value="1"/>
</dbReference>
<keyword evidence="9" id="KW-0812">Transmembrane</keyword>
<comment type="catalytic activity">
    <reaction evidence="1">
        <text>ATP + protein L-histidine = ADP + protein N-phospho-L-histidine.</text>
        <dbReference type="EC" id="2.7.13.3"/>
    </reaction>
</comment>
<keyword evidence="3" id="KW-0597">Phosphoprotein</keyword>
<accession>A0A2N3LL18</accession>
<evidence type="ECO:0000313" key="12">
    <source>
        <dbReference type="Proteomes" id="UP000233440"/>
    </source>
</evidence>
<evidence type="ECO:0000313" key="11">
    <source>
        <dbReference type="EMBL" id="PKR85320.1"/>
    </source>
</evidence>
<keyword evidence="7" id="KW-0067">ATP-binding</keyword>
<dbReference type="GO" id="GO:0005524">
    <property type="term" value="F:ATP binding"/>
    <property type="evidence" value="ECO:0007669"/>
    <property type="project" value="UniProtKB-KW"/>
</dbReference>
<keyword evidence="12" id="KW-1185">Reference proteome</keyword>
<dbReference type="PROSITE" id="PS50109">
    <property type="entry name" value="HIS_KIN"/>
    <property type="match status" value="1"/>
</dbReference>
<dbReference type="SUPFAM" id="SSF47384">
    <property type="entry name" value="Homodimeric domain of signal transducing histidine kinase"/>
    <property type="match status" value="1"/>
</dbReference>
<reference evidence="11 12" key="1">
    <citation type="submission" date="2017-11" db="EMBL/GenBank/DDBJ databases">
        <title>Bacillus camelliae sp. nov., isolated from pu'er tea.</title>
        <authorList>
            <person name="Niu L."/>
        </authorList>
    </citation>
    <scope>NUCLEOTIDE SEQUENCE [LARGE SCALE GENOMIC DNA]</scope>
    <source>
        <strain evidence="11 12">7578-1</strain>
    </source>
</reference>
<keyword evidence="5" id="KW-0547">Nucleotide-binding</keyword>
<feature type="transmembrane region" description="Helical" evidence="9">
    <location>
        <begin position="138"/>
        <end position="158"/>
    </location>
</feature>
<keyword evidence="9" id="KW-1133">Transmembrane helix</keyword>
<dbReference type="AlphaFoldDB" id="A0A2N3LL18"/>
<keyword evidence="8" id="KW-0902">Two-component regulatory system</keyword>
<dbReference type="EC" id="2.7.13.3" evidence="2"/>
<dbReference type="InterPro" id="IPR005467">
    <property type="entry name" value="His_kinase_dom"/>
</dbReference>
<evidence type="ECO:0000256" key="1">
    <source>
        <dbReference type="ARBA" id="ARBA00000085"/>
    </source>
</evidence>
<evidence type="ECO:0000256" key="8">
    <source>
        <dbReference type="ARBA" id="ARBA00023012"/>
    </source>
</evidence>
<feature type="domain" description="Histidine kinase" evidence="10">
    <location>
        <begin position="243"/>
        <end position="453"/>
    </location>
</feature>
<sequence>MKSFYKESKLSLILGIHMLLITVWQFNAGILYFEAVLSKETILFLLKVFRFGPTFAIPVVYYMAFIIIKGQPTILKEKKWLNKISNILLNQKVFVLLIVWSVVVYLITWTPFGTEGLFIAHNRLSHISYYFPKYGPLMWVYIVHTSSFFLFLVLVFVISRRMLNSSIKKFLTAFILYSTLLYIFGLLNFSSDTGIIFSSIGVIIFSTLIVMEFLKLSINIKANYYEIMERQKKLDYTGNLAGSMIHEVKNTNQIIKGFAQMLSQSNNLDEKDQGLLEMIEKSSKHLTDLTDSYKTYMKTSTMAFAKENLESIIQESIEFSSGILREYQTNIDFRNNYHSLYAYVNKTNLKQVFINLIKNSVEAIPEDRKNKKITIEIELDNKMFIIHFKDTGSGISPENWESVFNPFMSLKTKGMGLGLPFVKKIIIEHLGNINIVESSPEGTHFQIEIPQNGILNLE</sequence>
<keyword evidence="4" id="KW-0808">Transferase</keyword>
<dbReference type="Proteomes" id="UP000233440">
    <property type="component" value="Unassembled WGS sequence"/>
</dbReference>
<evidence type="ECO:0000256" key="9">
    <source>
        <dbReference type="SAM" id="Phobius"/>
    </source>
</evidence>
<dbReference type="GO" id="GO:0000155">
    <property type="term" value="F:phosphorelay sensor kinase activity"/>
    <property type="evidence" value="ECO:0007669"/>
    <property type="project" value="InterPro"/>
</dbReference>
<evidence type="ECO:0000256" key="2">
    <source>
        <dbReference type="ARBA" id="ARBA00012438"/>
    </source>
</evidence>
<dbReference type="PRINTS" id="PR00344">
    <property type="entry name" value="BCTRLSENSOR"/>
</dbReference>
<feature type="transmembrane region" description="Helical" evidence="9">
    <location>
        <begin position="89"/>
        <end position="108"/>
    </location>
</feature>
<keyword evidence="6 11" id="KW-0418">Kinase</keyword>
<feature type="transmembrane region" description="Helical" evidence="9">
    <location>
        <begin position="48"/>
        <end position="68"/>
    </location>
</feature>